<dbReference type="AlphaFoldDB" id="A0A1H9LB28"/>
<dbReference type="InterPro" id="IPR036271">
    <property type="entry name" value="Tet_transcr_reg_TetR-rel_C_sf"/>
</dbReference>
<evidence type="ECO:0000313" key="7">
    <source>
        <dbReference type="Proteomes" id="UP000199051"/>
    </source>
</evidence>
<keyword evidence="1" id="KW-0805">Transcription regulation</keyword>
<dbReference type="PROSITE" id="PS01081">
    <property type="entry name" value="HTH_TETR_1"/>
    <property type="match status" value="1"/>
</dbReference>
<proteinExistence type="predicted"/>
<dbReference type="Proteomes" id="UP000199051">
    <property type="component" value="Unassembled WGS sequence"/>
</dbReference>
<dbReference type="InterPro" id="IPR023772">
    <property type="entry name" value="DNA-bd_HTH_TetR-type_CS"/>
</dbReference>
<dbReference type="PRINTS" id="PR00455">
    <property type="entry name" value="HTHTETR"/>
</dbReference>
<dbReference type="InterPro" id="IPR001647">
    <property type="entry name" value="HTH_TetR"/>
</dbReference>
<keyword evidence="2 4" id="KW-0238">DNA-binding</keyword>
<dbReference type="Pfam" id="PF16925">
    <property type="entry name" value="TetR_C_13"/>
    <property type="match status" value="1"/>
</dbReference>
<dbReference type="GO" id="GO:0003677">
    <property type="term" value="F:DNA binding"/>
    <property type="evidence" value="ECO:0007669"/>
    <property type="project" value="UniProtKB-UniRule"/>
</dbReference>
<evidence type="ECO:0000259" key="5">
    <source>
        <dbReference type="PROSITE" id="PS50977"/>
    </source>
</evidence>
<dbReference type="EMBL" id="FOGI01000001">
    <property type="protein sequence ID" value="SER08626.1"/>
    <property type="molecule type" value="Genomic_DNA"/>
</dbReference>
<dbReference type="RefSeq" id="WP_092774752.1">
    <property type="nucleotide sequence ID" value="NZ_FOGI01000001.1"/>
</dbReference>
<dbReference type="Gene3D" id="1.10.357.10">
    <property type="entry name" value="Tetracycline Repressor, domain 2"/>
    <property type="match status" value="1"/>
</dbReference>
<evidence type="ECO:0000256" key="1">
    <source>
        <dbReference type="ARBA" id="ARBA00023015"/>
    </source>
</evidence>
<dbReference type="Pfam" id="PF00440">
    <property type="entry name" value="TetR_N"/>
    <property type="match status" value="1"/>
</dbReference>
<dbReference type="Gene3D" id="1.10.10.60">
    <property type="entry name" value="Homeodomain-like"/>
    <property type="match status" value="1"/>
</dbReference>
<dbReference type="SUPFAM" id="SSF46689">
    <property type="entry name" value="Homeodomain-like"/>
    <property type="match status" value="1"/>
</dbReference>
<dbReference type="SUPFAM" id="SSF48498">
    <property type="entry name" value="Tetracyclin repressor-like, C-terminal domain"/>
    <property type="match status" value="1"/>
</dbReference>
<dbReference type="InterPro" id="IPR011075">
    <property type="entry name" value="TetR_C"/>
</dbReference>
<protein>
    <submittedName>
        <fullName evidence="6">Transcriptional regulator, TetR family</fullName>
    </submittedName>
</protein>
<accession>A0A1H9LB28</accession>
<gene>
    <name evidence="6" type="ORF">SAMN04487818_101534</name>
</gene>
<keyword evidence="7" id="KW-1185">Reference proteome</keyword>
<sequence length="196" mass="21003">MPGPGRPRGFDRAAALRTAMRLFWERGYEAVSIADLTAAMGIGTRSLYTAFGSKERLFREAVDLYDGPDSQFDPRAQPTGCQAVERLLRARAAAYADPDTPPGCMVVLAATNTSADNDPARALLADLRARDRATLVARLTEARAAGEITTAPEAVADFYLSVLYGMSVRSRDAASAAELTAVVDAAMAAWESVTRR</sequence>
<dbReference type="InterPro" id="IPR009057">
    <property type="entry name" value="Homeodomain-like_sf"/>
</dbReference>
<dbReference type="PANTHER" id="PTHR47506:SF1">
    <property type="entry name" value="HTH-TYPE TRANSCRIPTIONAL REGULATOR YJDC"/>
    <property type="match status" value="1"/>
</dbReference>
<name>A0A1H9LB28_9PSEU</name>
<dbReference type="PANTHER" id="PTHR47506">
    <property type="entry name" value="TRANSCRIPTIONAL REGULATORY PROTEIN"/>
    <property type="match status" value="1"/>
</dbReference>
<feature type="DNA-binding region" description="H-T-H motif" evidence="4">
    <location>
        <begin position="32"/>
        <end position="51"/>
    </location>
</feature>
<organism evidence="6 7">
    <name type="scientific">Actinokineospora terrae</name>
    <dbReference type="NCBI Taxonomy" id="155974"/>
    <lineage>
        <taxon>Bacteria</taxon>
        <taxon>Bacillati</taxon>
        <taxon>Actinomycetota</taxon>
        <taxon>Actinomycetes</taxon>
        <taxon>Pseudonocardiales</taxon>
        <taxon>Pseudonocardiaceae</taxon>
        <taxon>Actinokineospora</taxon>
    </lineage>
</organism>
<evidence type="ECO:0000313" key="6">
    <source>
        <dbReference type="EMBL" id="SER08626.1"/>
    </source>
</evidence>
<feature type="domain" description="HTH tetR-type" evidence="5">
    <location>
        <begin position="9"/>
        <end position="69"/>
    </location>
</feature>
<reference evidence="7" key="1">
    <citation type="submission" date="2016-10" db="EMBL/GenBank/DDBJ databases">
        <authorList>
            <person name="Varghese N."/>
            <person name="Submissions S."/>
        </authorList>
    </citation>
    <scope>NUCLEOTIDE SEQUENCE [LARGE SCALE GENOMIC DNA]</scope>
    <source>
        <strain evidence="7">DSM 44260</strain>
    </source>
</reference>
<keyword evidence="3" id="KW-0804">Transcription</keyword>
<evidence type="ECO:0000256" key="4">
    <source>
        <dbReference type="PROSITE-ProRule" id="PRU00335"/>
    </source>
</evidence>
<dbReference type="PROSITE" id="PS50977">
    <property type="entry name" value="HTH_TETR_2"/>
    <property type="match status" value="1"/>
</dbReference>
<evidence type="ECO:0000256" key="2">
    <source>
        <dbReference type="ARBA" id="ARBA00023125"/>
    </source>
</evidence>
<evidence type="ECO:0000256" key="3">
    <source>
        <dbReference type="ARBA" id="ARBA00023163"/>
    </source>
</evidence>